<dbReference type="SUPFAM" id="SSF81383">
    <property type="entry name" value="F-box domain"/>
    <property type="match status" value="1"/>
</dbReference>
<dbReference type="SMART" id="SM00256">
    <property type="entry name" value="FBOX"/>
    <property type="match status" value="1"/>
</dbReference>
<dbReference type="Gene3D" id="3.80.10.10">
    <property type="entry name" value="Ribonuclease Inhibitor"/>
    <property type="match status" value="1"/>
</dbReference>
<dbReference type="InterPro" id="IPR032675">
    <property type="entry name" value="LRR_dom_sf"/>
</dbReference>
<dbReference type="InterPro" id="IPR036047">
    <property type="entry name" value="F-box-like_dom_sf"/>
</dbReference>
<organism evidence="2 3">
    <name type="scientific">Aedes aegypti</name>
    <name type="common">Yellowfever mosquito</name>
    <name type="synonym">Culex aegypti</name>
    <dbReference type="NCBI Taxonomy" id="7159"/>
    <lineage>
        <taxon>Eukaryota</taxon>
        <taxon>Metazoa</taxon>
        <taxon>Ecdysozoa</taxon>
        <taxon>Arthropoda</taxon>
        <taxon>Hexapoda</taxon>
        <taxon>Insecta</taxon>
        <taxon>Pterygota</taxon>
        <taxon>Neoptera</taxon>
        <taxon>Endopterygota</taxon>
        <taxon>Diptera</taxon>
        <taxon>Nematocera</taxon>
        <taxon>Culicoidea</taxon>
        <taxon>Culicidae</taxon>
        <taxon>Culicinae</taxon>
        <taxon>Aedini</taxon>
        <taxon>Aedes</taxon>
        <taxon>Stegomyia</taxon>
    </lineage>
</organism>
<dbReference type="Pfam" id="PF12937">
    <property type="entry name" value="F-box-like"/>
    <property type="match status" value="1"/>
</dbReference>
<accession>A0A1S4FIK4</accession>
<protein>
    <submittedName>
        <fullName evidence="2">AAEL008137-PA</fullName>
    </submittedName>
</protein>
<dbReference type="HOGENOM" id="CLU_538854_0_0_1"/>
<dbReference type="PANTHER" id="PTHR32141:SF179">
    <property type="entry name" value="F-BOX DOMAIN-CONTAINING PROTEIN"/>
    <property type="match status" value="1"/>
</dbReference>
<dbReference type="EMBL" id="CH477488">
    <property type="protein sequence ID" value="EAT40104.1"/>
    <property type="molecule type" value="Genomic_DNA"/>
</dbReference>
<dbReference type="Gene3D" id="1.20.1280.50">
    <property type="match status" value="1"/>
</dbReference>
<dbReference type="InterPro" id="IPR055302">
    <property type="entry name" value="F-box_dom-containing"/>
</dbReference>
<dbReference type="OMA" id="YRDCFPN"/>
<evidence type="ECO:0000313" key="3">
    <source>
        <dbReference type="Proteomes" id="UP000682892"/>
    </source>
</evidence>
<dbReference type="PROSITE" id="PS50181">
    <property type="entry name" value="FBOX"/>
    <property type="match status" value="1"/>
</dbReference>
<name>A0A1S4FIK4_AEDAE</name>
<evidence type="ECO:0000259" key="1">
    <source>
        <dbReference type="PROSITE" id="PS50181"/>
    </source>
</evidence>
<dbReference type="OrthoDB" id="423607at2759"/>
<dbReference type="PANTHER" id="PTHR32141">
    <property type="match status" value="1"/>
</dbReference>
<dbReference type="SUPFAM" id="SSF52047">
    <property type="entry name" value="RNI-like"/>
    <property type="match status" value="1"/>
</dbReference>
<feature type="domain" description="F-box" evidence="1">
    <location>
        <begin position="1"/>
        <end position="58"/>
    </location>
</feature>
<reference evidence="2" key="1">
    <citation type="submission" date="2005-10" db="EMBL/GenBank/DDBJ databases">
        <authorList>
            <person name="Loftus B.J."/>
            <person name="Nene V.M."/>
            <person name="Hannick L.I."/>
            <person name="Bidwell S."/>
            <person name="Haas B."/>
            <person name="Amedeo P."/>
            <person name="Orvis J."/>
            <person name="Wortman J.R."/>
            <person name="White O.R."/>
            <person name="Salzberg S."/>
            <person name="Shumway M."/>
            <person name="Koo H."/>
            <person name="Zhao Y."/>
            <person name="Holmes M."/>
            <person name="Miller J."/>
            <person name="Schatz M."/>
            <person name="Pop M."/>
            <person name="Pai G."/>
            <person name="Utterback T."/>
            <person name="Rogers Y.-H."/>
            <person name="Kravitz S."/>
            <person name="Fraser C.M."/>
        </authorList>
    </citation>
    <scope>NUCLEOTIDE SEQUENCE</scope>
    <source>
        <strain evidence="2">Liverpool</strain>
    </source>
</reference>
<gene>
    <name evidence="2" type="ORF">AaeL_AAEL008137</name>
</gene>
<sequence length="506" mass="59106">MNIEELPDEILCRIFQYLDRYDRRAAMLVCSRWDLIGFGTGANVVLKIYVCEEAYQRYENFGLMRYSYKETLEALLISDRVYQHISLIWDTEKRNQKTILNILSRFSPTVYTLEMHSCGCETDLRWVASVLGMLPNLKELNMNGVFIDEETFRRIDMNPMYYLHTLQDKQQISAFVYNAPDVFACVTTLYVRITKDIPLLELLNGLSPQLVHLTVYMTPKLFEQYSEEEFPSLETLEIFSLDEKVDKSIELLAQIVLRAPKLKRLKLLARNDISVLSHLEPLYGTLEKLAIYVDTLNPALLEMIEKFEKLEHLWLRGIPLVNFKEPNNGLPILTSVRVLVIESSETVPFCDEFYRDCFPNLIELQLQFADPDDHCLKIVEHIPTLRRLIIRNPWYGTDLQHFVEFCRKLKAPEFHITCFSMYKGQWHSSQPVREAKNLEKLCINAASIEVGFYEQMMKLMPALKVLQLALKNDCPDETVRTLVDQFPRCKLVRVLRPDALFLSDTD</sequence>
<dbReference type="InterPro" id="IPR001810">
    <property type="entry name" value="F-box_dom"/>
</dbReference>
<dbReference type="AlphaFoldDB" id="A0A1S4FIK4"/>
<dbReference type="KEGG" id="aag:5570170"/>
<dbReference type="Proteomes" id="UP000682892">
    <property type="component" value="Unassembled WGS sequence"/>
</dbReference>
<reference evidence="2" key="2">
    <citation type="journal article" date="2007" name="Science">
        <title>Genome sequence of Aedes aegypti, a major arbovirus vector.</title>
        <authorList>
            <person name="Nene V."/>
            <person name="Wortman J.R."/>
            <person name="Lawson D."/>
            <person name="Haas B."/>
            <person name="Kodira C."/>
            <person name="Tu Z.J."/>
            <person name="Loftus B."/>
            <person name="Xi Z."/>
            <person name="Megy K."/>
            <person name="Grabherr M."/>
            <person name="Ren Q."/>
            <person name="Zdobnov E.M."/>
            <person name="Lobo N.F."/>
            <person name="Campbell K.S."/>
            <person name="Brown S.E."/>
            <person name="Bonaldo M.F."/>
            <person name="Zhu J."/>
            <person name="Sinkins S.P."/>
            <person name="Hogenkamp D.G."/>
            <person name="Amedeo P."/>
            <person name="Arensburger P."/>
            <person name="Atkinson P.W."/>
            <person name="Bidwell S."/>
            <person name="Biedler J."/>
            <person name="Birney E."/>
            <person name="Bruggner R.V."/>
            <person name="Costas J."/>
            <person name="Coy M.R."/>
            <person name="Crabtree J."/>
            <person name="Crawford M."/>
            <person name="Debruyn B."/>
            <person name="Decaprio D."/>
            <person name="Eiglmeier K."/>
            <person name="Eisenstadt E."/>
            <person name="El-Dorry H."/>
            <person name="Gelbart W.M."/>
            <person name="Gomes S.L."/>
            <person name="Hammond M."/>
            <person name="Hannick L.I."/>
            <person name="Hogan J.R."/>
            <person name="Holmes M.H."/>
            <person name="Jaffe D."/>
            <person name="Johnston J.S."/>
            <person name="Kennedy R.C."/>
            <person name="Koo H."/>
            <person name="Kravitz S."/>
            <person name="Kriventseva E.V."/>
            <person name="Kulp D."/>
            <person name="Labutti K."/>
            <person name="Lee E."/>
            <person name="Li S."/>
            <person name="Lovin D.D."/>
            <person name="Mao C."/>
            <person name="Mauceli E."/>
            <person name="Menck C.F."/>
            <person name="Miller J.R."/>
            <person name="Montgomery P."/>
            <person name="Mori A."/>
            <person name="Nascimento A.L."/>
            <person name="Naveira H.F."/>
            <person name="Nusbaum C."/>
            <person name="O'leary S."/>
            <person name="Orvis J."/>
            <person name="Pertea M."/>
            <person name="Quesneville H."/>
            <person name="Reidenbach K.R."/>
            <person name="Rogers Y.H."/>
            <person name="Roth C.W."/>
            <person name="Schneider J.R."/>
            <person name="Schatz M."/>
            <person name="Shumway M."/>
            <person name="Stanke M."/>
            <person name="Stinson E.O."/>
            <person name="Tubio J.M."/>
            <person name="Vanzee J.P."/>
            <person name="Verjovski-Almeida S."/>
            <person name="Werner D."/>
            <person name="White O."/>
            <person name="Wyder S."/>
            <person name="Zeng Q."/>
            <person name="Zhao Q."/>
            <person name="Zhao Y."/>
            <person name="Hill C.A."/>
            <person name="Raikhel A.S."/>
            <person name="Soares M.B."/>
            <person name="Knudson D.L."/>
            <person name="Lee N.H."/>
            <person name="Galagan J."/>
            <person name="Salzberg S.L."/>
            <person name="Paulsen I.T."/>
            <person name="Dimopoulos G."/>
            <person name="Collins F.H."/>
            <person name="Birren B."/>
            <person name="Fraser-Liggett C.M."/>
            <person name="Severson D.W."/>
        </authorList>
    </citation>
    <scope>NUCLEOTIDE SEQUENCE [LARGE SCALE GENOMIC DNA]</scope>
    <source>
        <strain evidence="2">Liverpool</strain>
    </source>
</reference>
<dbReference type="CDD" id="cd09917">
    <property type="entry name" value="F-box_SF"/>
    <property type="match status" value="1"/>
</dbReference>
<evidence type="ECO:0000313" key="2">
    <source>
        <dbReference type="EMBL" id="EAT40104.1"/>
    </source>
</evidence>
<proteinExistence type="predicted"/>
<reference evidence="2" key="3">
    <citation type="submission" date="2012-09" db="EMBL/GenBank/DDBJ databases">
        <authorList>
            <consortium name="VectorBase"/>
        </authorList>
    </citation>
    <scope>NUCLEOTIDE SEQUENCE</scope>
    <source>
        <strain evidence="2">Liverpool</strain>
    </source>
</reference>